<dbReference type="AlphaFoldDB" id="A0AAD6M808"/>
<evidence type="ECO:0000256" key="4">
    <source>
        <dbReference type="ARBA" id="ARBA00022679"/>
    </source>
</evidence>
<dbReference type="Gene3D" id="2.60.120.200">
    <property type="match status" value="1"/>
</dbReference>
<gene>
    <name evidence="14" type="ORF">NC653_027503</name>
</gene>
<evidence type="ECO:0000256" key="2">
    <source>
        <dbReference type="ARBA" id="ARBA00022523"/>
    </source>
</evidence>
<dbReference type="GO" id="GO:0048046">
    <property type="term" value="C:apoplast"/>
    <property type="evidence" value="ECO:0007669"/>
    <property type="project" value="UniProtKB-SubCell"/>
</dbReference>
<dbReference type="InterPro" id="IPR044791">
    <property type="entry name" value="Beta-glucanase/XTH"/>
</dbReference>
<keyword evidence="1 12" id="KW-0134">Cell wall</keyword>
<comment type="PTM">
    <text evidence="12">Contains at least one intrachain disulfide bond essential for its enzymatic activity.</text>
</comment>
<dbReference type="GO" id="GO:0042546">
    <property type="term" value="P:cell wall biogenesis"/>
    <property type="evidence" value="ECO:0007669"/>
    <property type="project" value="InterPro"/>
</dbReference>
<evidence type="ECO:0000256" key="9">
    <source>
        <dbReference type="ARBA" id="ARBA00023295"/>
    </source>
</evidence>
<feature type="signal peptide" evidence="12">
    <location>
        <begin position="1"/>
        <end position="23"/>
    </location>
</feature>
<evidence type="ECO:0000256" key="7">
    <source>
        <dbReference type="ARBA" id="ARBA00023157"/>
    </source>
</evidence>
<comment type="caution">
    <text evidence="14">The sequence shown here is derived from an EMBL/GenBank/DDBJ whole genome shotgun (WGS) entry which is preliminary data.</text>
</comment>
<dbReference type="PROSITE" id="PS51762">
    <property type="entry name" value="GH16_2"/>
    <property type="match status" value="1"/>
</dbReference>
<keyword evidence="9 12" id="KW-0326">Glycosidase</keyword>
<dbReference type="PANTHER" id="PTHR31062">
    <property type="entry name" value="XYLOGLUCAN ENDOTRANSGLUCOSYLASE/HYDROLASE PROTEIN 8-RELATED"/>
    <property type="match status" value="1"/>
</dbReference>
<dbReference type="GO" id="GO:0016762">
    <property type="term" value="F:xyloglucan:xyloglucosyl transferase activity"/>
    <property type="evidence" value="ECO:0007669"/>
    <property type="project" value="UniProtKB-EC"/>
</dbReference>
<dbReference type="FunFam" id="2.60.120.200:FF:000025">
    <property type="entry name" value="Xyloglucan endotransglucosylase/hydrolase"/>
    <property type="match status" value="1"/>
</dbReference>
<accession>A0AAD6M808</accession>
<dbReference type="GO" id="GO:0071555">
    <property type="term" value="P:cell wall organization"/>
    <property type="evidence" value="ECO:0007669"/>
    <property type="project" value="UniProtKB-KW"/>
</dbReference>
<feature type="chain" id="PRO_5041782974" description="Xyloglucan endotransglucosylase/hydrolase" evidence="12">
    <location>
        <begin position="24"/>
        <end position="293"/>
    </location>
</feature>
<dbReference type="Pfam" id="PF00722">
    <property type="entry name" value="Glyco_hydro_16"/>
    <property type="match status" value="1"/>
</dbReference>
<evidence type="ECO:0000256" key="12">
    <source>
        <dbReference type="RuleBase" id="RU361120"/>
    </source>
</evidence>
<evidence type="ECO:0000256" key="10">
    <source>
        <dbReference type="PIRSR" id="PIRSR005604-1"/>
    </source>
</evidence>
<dbReference type="InterPro" id="IPR010713">
    <property type="entry name" value="XET_C"/>
</dbReference>
<evidence type="ECO:0000256" key="5">
    <source>
        <dbReference type="ARBA" id="ARBA00022729"/>
    </source>
</evidence>
<dbReference type="SUPFAM" id="SSF49899">
    <property type="entry name" value="Concanavalin A-like lectins/glucanases"/>
    <property type="match status" value="1"/>
</dbReference>
<name>A0AAD6M808_9ROSI</name>
<evidence type="ECO:0000313" key="14">
    <source>
        <dbReference type="EMBL" id="KAJ6979367.1"/>
    </source>
</evidence>
<dbReference type="EC" id="2.4.1.207" evidence="12"/>
<sequence length="293" mass="33813">MANRVSITLLVSLFVSSLLAASAGNFYRDVDITWGDGRGKILRRGNTLSLSLDKTSGAGFQSKRAYLFGRFDVQMKLVPGNSAGTVTTFYSIVCRTLRSENLRHVFFLQLTSQGNKHDEIDFEFLGNQSGNPYTLHTNVYTQGQGNREQEFRLWFDPTFKFHTYSVIWNPQRIIILVDNIPIRVFSNLEAIGVPYPKNQSMKIQASLWDAEDWATQGGKVKTDWSMAPFTAYYRNFSALTTDSSGFKGWLTQDLDVQGRKLLRWVQKYHMLYNYCADRRRRFSHRECTRSRFL</sequence>
<dbReference type="InterPro" id="IPR008263">
    <property type="entry name" value="GH16_AS"/>
</dbReference>
<dbReference type="PROSITE" id="PS01034">
    <property type="entry name" value="GH16_1"/>
    <property type="match status" value="1"/>
</dbReference>
<evidence type="ECO:0000259" key="13">
    <source>
        <dbReference type="PROSITE" id="PS51762"/>
    </source>
</evidence>
<feature type="active site" description="Proton donor" evidence="10">
    <location>
        <position position="123"/>
    </location>
</feature>
<protein>
    <recommendedName>
        <fullName evidence="12">Xyloglucan endotransglucosylase/hydrolase</fullName>
        <ecNumber evidence="12">2.4.1.207</ecNumber>
    </recommendedName>
</protein>
<evidence type="ECO:0000256" key="3">
    <source>
        <dbReference type="ARBA" id="ARBA00022525"/>
    </source>
</evidence>
<dbReference type="InterPro" id="IPR016455">
    <property type="entry name" value="XTH"/>
</dbReference>
<evidence type="ECO:0000256" key="1">
    <source>
        <dbReference type="ARBA" id="ARBA00022512"/>
    </source>
</evidence>
<proteinExistence type="inferred from homology"/>
<comment type="function">
    <text evidence="12">Catalyzes xyloglucan endohydrolysis (XEH) and/or endotransglycosylation (XET). Cleaves and religates xyloglucan polymers, an essential constituent of the primary cell wall, and thereby participates in cell wall construction of growing tissues.</text>
</comment>
<keyword evidence="4 12" id="KW-0808">Transferase</keyword>
<keyword evidence="15" id="KW-1185">Reference proteome</keyword>
<dbReference type="EMBL" id="JAQIZT010000011">
    <property type="protein sequence ID" value="KAJ6979367.1"/>
    <property type="molecule type" value="Genomic_DNA"/>
</dbReference>
<dbReference type="Pfam" id="PF06955">
    <property type="entry name" value="XET_C"/>
    <property type="match status" value="1"/>
</dbReference>
<keyword evidence="8" id="KW-0325">Glycoprotein</keyword>
<dbReference type="InterPro" id="IPR013320">
    <property type="entry name" value="ConA-like_dom_sf"/>
</dbReference>
<dbReference type="GO" id="GO:0010411">
    <property type="term" value="P:xyloglucan metabolic process"/>
    <property type="evidence" value="ECO:0007669"/>
    <property type="project" value="InterPro"/>
</dbReference>
<dbReference type="GO" id="GO:0004553">
    <property type="term" value="F:hydrolase activity, hydrolyzing O-glycosyl compounds"/>
    <property type="evidence" value="ECO:0007669"/>
    <property type="project" value="InterPro"/>
</dbReference>
<dbReference type="PIRSF" id="PIRSF005604">
    <property type="entry name" value="XET"/>
    <property type="match status" value="1"/>
</dbReference>
<evidence type="ECO:0000256" key="6">
    <source>
        <dbReference type="ARBA" id="ARBA00022801"/>
    </source>
</evidence>
<reference evidence="14" key="1">
    <citation type="journal article" date="2023" name="Mol. Ecol. Resour.">
        <title>Chromosome-level genome assembly of a triploid poplar Populus alba 'Berolinensis'.</title>
        <authorList>
            <person name="Chen S."/>
            <person name="Yu Y."/>
            <person name="Wang X."/>
            <person name="Wang S."/>
            <person name="Zhang T."/>
            <person name="Zhou Y."/>
            <person name="He R."/>
            <person name="Meng N."/>
            <person name="Wang Y."/>
            <person name="Liu W."/>
            <person name="Liu Z."/>
            <person name="Liu J."/>
            <person name="Guo Q."/>
            <person name="Huang H."/>
            <person name="Sederoff R.R."/>
            <person name="Wang G."/>
            <person name="Qu G."/>
            <person name="Chen S."/>
        </authorList>
    </citation>
    <scope>NUCLEOTIDE SEQUENCE</scope>
    <source>
        <strain evidence="14">SC-2020</strain>
    </source>
</reference>
<keyword evidence="5 12" id="KW-0732">Signal</keyword>
<feature type="active site" description="Nucleophile" evidence="10">
    <location>
        <position position="119"/>
    </location>
</feature>
<dbReference type="InterPro" id="IPR000757">
    <property type="entry name" value="Beta-glucanase-like"/>
</dbReference>
<keyword evidence="7" id="KW-1015">Disulfide bond</keyword>
<comment type="subcellular location">
    <subcellularLocation>
        <location evidence="12">Secreted</location>
        <location evidence="12">Cell wall</location>
    </subcellularLocation>
    <subcellularLocation>
        <location evidence="12">Secreted</location>
        <location evidence="12">Extracellular space</location>
        <location evidence="12">Apoplast</location>
    </subcellularLocation>
</comment>
<evidence type="ECO:0000313" key="15">
    <source>
        <dbReference type="Proteomes" id="UP001164929"/>
    </source>
</evidence>
<evidence type="ECO:0000256" key="11">
    <source>
        <dbReference type="PIRSR" id="PIRSR005604-2"/>
    </source>
</evidence>
<feature type="domain" description="GH16" evidence="13">
    <location>
        <begin position="20"/>
        <end position="233"/>
    </location>
</feature>
<keyword evidence="6 12" id="KW-0378">Hydrolase</keyword>
<comment type="similarity">
    <text evidence="12">Belongs to the glycosyl hydrolase 16 family.</text>
</comment>
<evidence type="ECO:0000256" key="8">
    <source>
        <dbReference type="ARBA" id="ARBA00023180"/>
    </source>
</evidence>
<keyword evidence="12" id="KW-0961">Cell wall biogenesis/degradation</keyword>
<feature type="glycosylation site" description="N-linked (GlcNAc...) asparagine" evidence="11">
    <location>
        <position position="127"/>
    </location>
</feature>
<organism evidence="14 15">
    <name type="scientific">Populus alba x Populus x berolinensis</name>
    <dbReference type="NCBI Taxonomy" id="444605"/>
    <lineage>
        <taxon>Eukaryota</taxon>
        <taxon>Viridiplantae</taxon>
        <taxon>Streptophyta</taxon>
        <taxon>Embryophyta</taxon>
        <taxon>Tracheophyta</taxon>
        <taxon>Spermatophyta</taxon>
        <taxon>Magnoliopsida</taxon>
        <taxon>eudicotyledons</taxon>
        <taxon>Gunneridae</taxon>
        <taxon>Pentapetalae</taxon>
        <taxon>rosids</taxon>
        <taxon>fabids</taxon>
        <taxon>Malpighiales</taxon>
        <taxon>Salicaceae</taxon>
        <taxon>Saliceae</taxon>
        <taxon>Populus</taxon>
    </lineage>
</organism>
<dbReference type="Proteomes" id="UP001164929">
    <property type="component" value="Chromosome 11"/>
</dbReference>
<keyword evidence="3 12" id="KW-0964">Secreted</keyword>
<dbReference type="CDD" id="cd02176">
    <property type="entry name" value="GH16_XET"/>
    <property type="match status" value="1"/>
</dbReference>
<keyword evidence="2 12" id="KW-0052">Apoplast</keyword>